<dbReference type="InterPro" id="IPR014710">
    <property type="entry name" value="RmlC-like_jellyroll"/>
</dbReference>
<dbReference type="InterPro" id="IPR018490">
    <property type="entry name" value="cNMP-bd_dom_sf"/>
</dbReference>
<evidence type="ECO:0000313" key="3">
    <source>
        <dbReference type="Proteomes" id="UP000288096"/>
    </source>
</evidence>
<dbReference type="Gene3D" id="2.60.120.10">
    <property type="entry name" value="Jelly Rolls"/>
    <property type="match status" value="1"/>
</dbReference>
<accession>A0A401G3L3</accession>
<dbReference type="PANTHER" id="PTHR10217">
    <property type="entry name" value="VOLTAGE AND LIGAND GATED POTASSIUM CHANNEL"/>
    <property type="match status" value="1"/>
</dbReference>
<dbReference type="EMBL" id="BEXT01000001">
    <property type="protein sequence ID" value="GBC63705.1"/>
    <property type="molecule type" value="Genomic_DNA"/>
</dbReference>
<keyword evidence="3" id="KW-1185">Reference proteome</keyword>
<dbReference type="Proteomes" id="UP000288096">
    <property type="component" value="Unassembled WGS sequence"/>
</dbReference>
<protein>
    <submittedName>
        <fullName evidence="2">Cyclic nucleotide-binding domain-containing prot ein</fullName>
    </submittedName>
</protein>
<dbReference type="AlphaFoldDB" id="A0A401G3L3"/>
<reference evidence="3" key="2">
    <citation type="submission" date="2019-01" db="EMBL/GenBank/DDBJ databases">
        <title>Genome sequence of Desulfonema ishimotonii strain Tokyo 01.</title>
        <authorList>
            <person name="Fukui M."/>
        </authorList>
    </citation>
    <scope>NUCLEOTIDE SEQUENCE [LARGE SCALE GENOMIC DNA]</scope>
    <source>
        <strain evidence="3">Tokyo 01</strain>
    </source>
</reference>
<sequence>MYIRQADLFNGVSMYFVKQFMDHTTQESHQPGDILFRQGDPPLCFYILIRGCVKLTPDEAGRKVYIGCHTGDFFGWSGLVGRGAYSASAECVSETDLLKIERDRLLLLLDKDIDNGLVFYKNLAKALGQRLIRAYQLLSEKEA</sequence>
<gene>
    <name evidence="2" type="ORF">DENIS_4703</name>
</gene>
<dbReference type="Pfam" id="PF00027">
    <property type="entry name" value="cNMP_binding"/>
    <property type="match status" value="1"/>
</dbReference>
<dbReference type="RefSeq" id="WP_124330747.1">
    <property type="nucleotide sequence ID" value="NZ_BEXT01000001.1"/>
</dbReference>
<dbReference type="PROSITE" id="PS50042">
    <property type="entry name" value="CNMP_BINDING_3"/>
    <property type="match status" value="1"/>
</dbReference>
<dbReference type="InterPro" id="IPR000595">
    <property type="entry name" value="cNMP-bd_dom"/>
</dbReference>
<name>A0A401G3L3_9BACT</name>
<dbReference type="GO" id="GO:0005249">
    <property type="term" value="F:voltage-gated potassium channel activity"/>
    <property type="evidence" value="ECO:0007669"/>
    <property type="project" value="TreeGrafter"/>
</dbReference>
<proteinExistence type="predicted"/>
<dbReference type="SMART" id="SM00100">
    <property type="entry name" value="cNMP"/>
    <property type="match status" value="1"/>
</dbReference>
<dbReference type="GO" id="GO:0042391">
    <property type="term" value="P:regulation of membrane potential"/>
    <property type="evidence" value="ECO:0007669"/>
    <property type="project" value="TreeGrafter"/>
</dbReference>
<feature type="domain" description="Cyclic nucleotide-binding" evidence="1">
    <location>
        <begin position="8"/>
        <end position="126"/>
    </location>
</feature>
<dbReference type="OrthoDB" id="5510626at2"/>
<dbReference type="GO" id="GO:0005886">
    <property type="term" value="C:plasma membrane"/>
    <property type="evidence" value="ECO:0007669"/>
    <property type="project" value="TreeGrafter"/>
</dbReference>
<organism evidence="2 3">
    <name type="scientific">Desulfonema ishimotonii</name>
    <dbReference type="NCBI Taxonomy" id="45657"/>
    <lineage>
        <taxon>Bacteria</taxon>
        <taxon>Pseudomonadati</taxon>
        <taxon>Thermodesulfobacteriota</taxon>
        <taxon>Desulfobacteria</taxon>
        <taxon>Desulfobacterales</taxon>
        <taxon>Desulfococcaceae</taxon>
        <taxon>Desulfonema</taxon>
    </lineage>
</organism>
<dbReference type="SUPFAM" id="SSF51206">
    <property type="entry name" value="cAMP-binding domain-like"/>
    <property type="match status" value="1"/>
</dbReference>
<reference evidence="3" key="1">
    <citation type="submission" date="2017-11" db="EMBL/GenBank/DDBJ databases">
        <authorList>
            <person name="Watanabe M."/>
            <person name="Kojima H."/>
        </authorList>
    </citation>
    <scope>NUCLEOTIDE SEQUENCE [LARGE SCALE GENOMIC DNA]</scope>
    <source>
        <strain evidence="3">Tokyo 01</strain>
    </source>
</reference>
<evidence type="ECO:0000313" key="2">
    <source>
        <dbReference type="EMBL" id="GBC63705.1"/>
    </source>
</evidence>
<dbReference type="InterPro" id="IPR050818">
    <property type="entry name" value="KCNH_animal-type"/>
</dbReference>
<evidence type="ECO:0000259" key="1">
    <source>
        <dbReference type="PROSITE" id="PS50042"/>
    </source>
</evidence>
<dbReference type="PANTHER" id="PTHR10217:SF435">
    <property type="entry name" value="POTASSIUM VOLTAGE-GATED CHANNEL PROTEIN EAG"/>
    <property type="match status" value="1"/>
</dbReference>
<dbReference type="CDD" id="cd00038">
    <property type="entry name" value="CAP_ED"/>
    <property type="match status" value="1"/>
</dbReference>
<comment type="caution">
    <text evidence="2">The sequence shown here is derived from an EMBL/GenBank/DDBJ whole genome shotgun (WGS) entry which is preliminary data.</text>
</comment>